<evidence type="ECO:0000313" key="1">
    <source>
        <dbReference type="EMBL" id="AKU80026.1"/>
    </source>
</evidence>
<dbReference type="OrthoDB" id="400125at2"/>
<accession>A0A0K1P6U3</accession>
<dbReference type="RefSeq" id="WP_075048603.1">
    <property type="nucleotide sequence ID" value="NZ_CP012328.1"/>
</dbReference>
<organism evidence="1 2">
    <name type="scientific">Spiroplasma turonicum</name>
    <dbReference type="NCBI Taxonomy" id="216946"/>
    <lineage>
        <taxon>Bacteria</taxon>
        <taxon>Bacillati</taxon>
        <taxon>Mycoplasmatota</taxon>
        <taxon>Mollicutes</taxon>
        <taxon>Entomoplasmatales</taxon>
        <taxon>Spiroplasmataceae</taxon>
        <taxon>Spiroplasma</taxon>
    </lineage>
</organism>
<name>A0A0K1P6U3_9MOLU</name>
<dbReference type="STRING" id="216946.STURO_v1c07770"/>
<sequence length="95" mass="11057">MYITLEKNSLGDIQIEDQLIKKIIHKDIKSNIDETLNLDVRVVWEHETTLFINIVINIEDRNNFSIDQNKIINSTYELIKKTIGIQPKTVSVSFV</sequence>
<gene>
    <name evidence="1" type="ORF">STURON_00780</name>
</gene>
<dbReference type="Proteomes" id="UP000067243">
    <property type="component" value="Chromosome"/>
</dbReference>
<evidence type="ECO:0000313" key="2">
    <source>
        <dbReference type="Proteomes" id="UP000067243"/>
    </source>
</evidence>
<reference evidence="1 2" key="1">
    <citation type="journal article" date="2015" name="Genome Announc.">
        <title>Complete Genome Sequence of Spiroplasma turonicum Strain Tab4cT, a Parasite of a Horse Fly, Haematopota sp. (Diptera: Tabanidae).</title>
        <authorList>
            <person name="Davis R.E."/>
            <person name="Shao J."/>
            <person name="Zhao Y."/>
            <person name="Gasparich G.E."/>
            <person name="Gaynor B.J."/>
            <person name="Donofrio N."/>
        </authorList>
    </citation>
    <scope>NUCLEOTIDE SEQUENCE [LARGE SCALE GENOMIC DNA]</scope>
    <source>
        <strain evidence="1 2">Tab4c</strain>
    </source>
</reference>
<dbReference type="KEGG" id="stur:STURON_00780"/>
<evidence type="ECO:0008006" key="3">
    <source>
        <dbReference type="Google" id="ProtNLM"/>
    </source>
</evidence>
<proteinExistence type="predicted"/>
<dbReference type="PATRIC" id="fig|216946.3.peg.809"/>
<protein>
    <recommendedName>
        <fullName evidence="3">Asp23/Gls24 family envelope stress response protein</fullName>
    </recommendedName>
</protein>
<dbReference type="AlphaFoldDB" id="A0A0K1P6U3"/>
<dbReference type="InterPro" id="IPR054781">
    <property type="entry name" value="Asp23-rel"/>
</dbReference>
<dbReference type="EMBL" id="CP012328">
    <property type="protein sequence ID" value="AKU80026.1"/>
    <property type="molecule type" value="Genomic_DNA"/>
</dbReference>
<dbReference type="NCBIfam" id="NF045836">
    <property type="entry name" value="MMB_0454_fam"/>
    <property type="match status" value="1"/>
</dbReference>
<keyword evidence="2" id="KW-1185">Reference proteome</keyword>